<protein>
    <submittedName>
        <fullName evidence="3">NADP-dependent dehydrogenase</fullName>
    </submittedName>
</protein>
<dbReference type="PRINTS" id="PR00080">
    <property type="entry name" value="SDRFAMILY"/>
</dbReference>
<dbReference type="InterPro" id="IPR036291">
    <property type="entry name" value="NAD(P)-bd_dom_sf"/>
</dbReference>
<dbReference type="EMBL" id="MU854366">
    <property type="protein sequence ID" value="KAK4040954.1"/>
    <property type="molecule type" value="Genomic_DNA"/>
</dbReference>
<comment type="similarity">
    <text evidence="2">Belongs to the short-chain dehydrogenases/reductases (SDR) family.</text>
</comment>
<dbReference type="PRINTS" id="PR00081">
    <property type="entry name" value="GDHRDH"/>
</dbReference>
<proteinExistence type="inferred from homology"/>
<evidence type="ECO:0000313" key="3">
    <source>
        <dbReference type="EMBL" id="KAK4040954.1"/>
    </source>
</evidence>
<reference evidence="4" key="1">
    <citation type="journal article" date="2023" name="Mol. Phylogenet. Evol.">
        <title>Genome-scale phylogeny and comparative genomics of the fungal order Sordariales.</title>
        <authorList>
            <person name="Hensen N."/>
            <person name="Bonometti L."/>
            <person name="Westerberg I."/>
            <person name="Brannstrom I.O."/>
            <person name="Guillou S."/>
            <person name="Cros-Aarteil S."/>
            <person name="Calhoun S."/>
            <person name="Haridas S."/>
            <person name="Kuo A."/>
            <person name="Mondo S."/>
            <person name="Pangilinan J."/>
            <person name="Riley R."/>
            <person name="LaButti K."/>
            <person name="Andreopoulos B."/>
            <person name="Lipzen A."/>
            <person name="Chen C."/>
            <person name="Yan M."/>
            <person name="Daum C."/>
            <person name="Ng V."/>
            <person name="Clum A."/>
            <person name="Steindorff A."/>
            <person name="Ohm R.A."/>
            <person name="Martin F."/>
            <person name="Silar P."/>
            <person name="Natvig D.O."/>
            <person name="Lalanne C."/>
            <person name="Gautier V."/>
            <person name="Ament-Velasquez S.L."/>
            <person name="Kruys A."/>
            <person name="Hutchinson M.I."/>
            <person name="Powell A.J."/>
            <person name="Barry K."/>
            <person name="Miller A.N."/>
            <person name="Grigoriev I.V."/>
            <person name="Debuchy R."/>
            <person name="Gladieux P."/>
            <person name="Hiltunen Thoren M."/>
            <person name="Johannesson H."/>
        </authorList>
    </citation>
    <scope>NUCLEOTIDE SEQUENCE [LARGE SCALE GENOMIC DNA]</scope>
    <source>
        <strain evidence="4">CBS 284.82</strain>
    </source>
</reference>
<dbReference type="Pfam" id="PF00106">
    <property type="entry name" value="adh_short"/>
    <property type="match status" value="1"/>
</dbReference>
<dbReference type="Proteomes" id="UP001303115">
    <property type="component" value="Unassembled WGS sequence"/>
</dbReference>
<dbReference type="InterPro" id="IPR052184">
    <property type="entry name" value="SDR_enzymes"/>
</dbReference>
<dbReference type="PROSITE" id="PS00061">
    <property type="entry name" value="ADH_SHORT"/>
    <property type="match status" value="1"/>
</dbReference>
<keyword evidence="4" id="KW-1185">Reference proteome</keyword>
<sequence length="242" mass="25221">MPVYVVTGCRRGIGLEYIRHLSQTPGNTVFALVRSQTGDLTALQSVRESAAATVHILDCDISSAASIAGLPSRIAQAASPDIKIDVLINNAGILHSRAETALTMSPDDLLSHVQSNVIGPALMLQTLLPHLSPTARVANITSGIGSLALLAAGRIPVEATAYSVSKTALNMLTVHQQAQLKAQGSEVVVVTIDPGHVKTEMGGPHAVVEPEDSVKGVLGVLGRVGAEEGGRFWAYDGGEVPW</sequence>
<dbReference type="PANTHER" id="PTHR45458:SF1">
    <property type="entry name" value="SHORT CHAIN DEHYDROGENASE"/>
    <property type="match status" value="1"/>
</dbReference>
<dbReference type="InterPro" id="IPR020904">
    <property type="entry name" value="Sc_DH/Rdtase_CS"/>
</dbReference>
<dbReference type="GO" id="GO:0016616">
    <property type="term" value="F:oxidoreductase activity, acting on the CH-OH group of donors, NAD or NADP as acceptor"/>
    <property type="evidence" value="ECO:0007669"/>
    <property type="project" value="TreeGrafter"/>
</dbReference>
<evidence type="ECO:0000313" key="4">
    <source>
        <dbReference type="Proteomes" id="UP001303115"/>
    </source>
</evidence>
<dbReference type="Gene3D" id="3.40.50.720">
    <property type="entry name" value="NAD(P)-binding Rossmann-like Domain"/>
    <property type="match status" value="1"/>
</dbReference>
<dbReference type="InterPro" id="IPR002347">
    <property type="entry name" value="SDR_fam"/>
</dbReference>
<keyword evidence="1" id="KW-0521">NADP</keyword>
<dbReference type="SUPFAM" id="SSF51735">
    <property type="entry name" value="NAD(P)-binding Rossmann-fold domains"/>
    <property type="match status" value="1"/>
</dbReference>
<evidence type="ECO:0000256" key="1">
    <source>
        <dbReference type="ARBA" id="ARBA00022857"/>
    </source>
</evidence>
<evidence type="ECO:0000256" key="2">
    <source>
        <dbReference type="RuleBase" id="RU000363"/>
    </source>
</evidence>
<comment type="caution">
    <text evidence="3">The sequence shown here is derived from an EMBL/GenBank/DDBJ whole genome shotgun (WGS) entry which is preliminary data.</text>
</comment>
<dbReference type="PANTHER" id="PTHR45458">
    <property type="entry name" value="SHORT-CHAIN DEHYDROGENASE/REDUCTASE SDR"/>
    <property type="match status" value="1"/>
</dbReference>
<dbReference type="AlphaFoldDB" id="A0AAN6SRZ8"/>
<organism evidence="3 4">
    <name type="scientific">Parachaetomium inaequale</name>
    <dbReference type="NCBI Taxonomy" id="2588326"/>
    <lineage>
        <taxon>Eukaryota</taxon>
        <taxon>Fungi</taxon>
        <taxon>Dikarya</taxon>
        <taxon>Ascomycota</taxon>
        <taxon>Pezizomycotina</taxon>
        <taxon>Sordariomycetes</taxon>
        <taxon>Sordariomycetidae</taxon>
        <taxon>Sordariales</taxon>
        <taxon>Chaetomiaceae</taxon>
        <taxon>Parachaetomium</taxon>
    </lineage>
</organism>
<name>A0AAN6SRZ8_9PEZI</name>
<dbReference type="CDD" id="cd05325">
    <property type="entry name" value="carb_red_sniffer_like_SDR_c"/>
    <property type="match status" value="1"/>
</dbReference>
<gene>
    <name evidence="3" type="ORF">C8A01DRAFT_45783</name>
</gene>
<accession>A0AAN6SRZ8</accession>